<sequence length="379" mass="42877">MEQVKYRFYPGTSSKAINKIKLIDRILAFFFRRRLKALPQCPIQEITIVQLAHIGDLFLMLPAIKALKSVSNYKVNLLVNSQNLAIARQLDFIDHVTVADAPYFARGKTVSYLDFIRQLRKVSTHLIFDIRGDLRNIFFIKIFTRHRLFAGYNVGGGGPLLDLVFQYNHGAHITTLFNPLFNYLKIPLPDFAKHWVSDSMPYVAVDEVFPPEFIVVHLGTGAQARKWPMANFIKTIRDISFIIPVYVLGTSQDITVQEHALLKTIPNVISCVGRYSITESVYIVKRSSLFLGLDSGFTHIAALLGRRVVVLFSGTVNSQVWSPFSVYKSQVTLIKKTVSCDWGTGCGKLECDDNICMKQIKPGEVVKILTQMLLTPKFN</sequence>
<proteinExistence type="predicted"/>
<dbReference type="KEGG" id="muh:HYN43_008150"/>
<dbReference type="CDD" id="cd03789">
    <property type="entry name" value="GT9_LPS_heptosyltransferase"/>
    <property type="match status" value="1"/>
</dbReference>
<dbReference type="GO" id="GO:0008713">
    <property type="term" value="F:ADP-heptose-lipopolysaccharide heptosyltransferase activity"/>
    <property type="evidence" value="ECO:0007669"/>
    <property type="project" value="TreeGrafter"/>
</dbReference>
<dbReference type="AlphaFoldDB" id="A0A494VJM4"/>
<accession>A0A494VJM4</accession>
<dbReference type="InterPro" id="IPR002201">
    <property type="entry name" value="Glyco_trans_9"/>
</dbReference>
<dbReference type="Gene3D" id="3.40.50.2000">
    <property type="entry name" value="Glycogen Phosphorylase B"/>
    <property type="match status" value="2"/>
</dbReference>
<reference evidence="3 4" key="1">
    <citation type="submission" date="2018-10" db="EMBL/GenBank/DDBJ databases">
        <title>Genome sequencing of Mucilaginibacter sp. HYN0043.</title>
        <authorList>
            <person name="Kim M."/>
            <person name="Yi H."/>
        </authorList>
    </citation>
    <scope>NUCLEOTIDE SEQUENCE [LARGE SCALE GENOMIC DNA]</scope>
    <source>
        <strain evidence="3 4">HYN0043</strain>
    </source>
</reference>
<dbReference type="OrthoDB" id="9768048at2"/>
<dbReference type="Proteomes" id="UP000270046">
    <property type="component" value="Chromosome"/>
</dbReference>
<gene>
    <name evidence="3" type="ORF">HYN43_008150</name>
</gene>
<protein>
    <recommendedName>
        <fullName evidence="5">Glycosyltransferase family 9 protein</fullName>
    </recommendedName>
</protein>
<evidence type="ECO:0000256" key="2">
    <source>
        <dbReference type="ARBA" id="ARBA00022679"/>
    </source>
</evidence>
<dbReference type="EMBL" id="CP032869">
    <property type="protein sequence ID" value="AYL95266.1"/>
    <property type="molecule type" value="Genomic_DNA"/>
</dbReference>
<evidence type="ECO:0000313" key="3">
    <source>
        <dbReference type="EMBL" id="AYL95266.1"/>
    </source>
</evidence>
<name>A0A494VJM4_9SPHI</name>
<organism evidence="3 4">
    <name type="scientific">Mucilaginibacter celer</name>
    <dbReference type="NCBI Taxonomy" id="2305508"/>
    <lineage>
        <taxon>Bacteria</taxon>
        <taxon>Pseudomonadati</taxon>
        <taxon>Bacteroidota</taxon>
        <taxon>Sphingobacteriia</taxon>
        <taxon>Sphingobacteriales</taxon>
        <taxon>Sphingobacteriaceae</taxon>
        <taxon>Mucilaginibacter</taxon>
    </lineage>
</organism>
<keyword evidence="4" id="KW-1185">Reference proteome</keyword>
<keyword evidence="1" id="KW-0328">Glycosyltransferase</keyword>
<dbReference type="InterPro" id="IPR051199">
    <property type="entry name" value="LPS_LOS_Heptosyltrfase"/>
</dbReference>
<evidence type="ECO:0000313" key="4">
    <source>
        <dbReference type="Proteomes" id="UP000270046"/>
    </source>
</evidence>
<dbReference type="GO" id="GO:0005829">
    <property type="term" value="C:cytosol"/>
    <property type="evidence" value="ECO:0007669"/>
    <property type="project" value="TreeGrafter"/>
</dbReference>
<dbReference type="RefSeq" id="WP_119408969.1">
    <property type="nucleotide sequence ID" value="NZ_CP032869.1"/>
</dbReference>
<dbReference type="SUPFAM" id="SSF53756">
    <property type="entry name" value="UDP-Glycosyltransferase/glycogen phosphorylase"/>
    <property type="match status" value="1"/>
</dbReference>
<dbReference type="GO" id="GO:0009244">
    <property type="term" value="P:lipopolysaccharide core region biosynthetic process"/>
    <property type="evidence" value="ECO:0007669"/>
    <property type="project" value="TreeGrafter"/>
</dbReference>
<evidence type="ECO:0000256" key="1">
    <source>
        <dbReference type="ARBA" id="ARBA00022676"/>
    </source>
</evidence>
<dbReference type="PANTHER" id="PTHR30160">
    <property type="entry name" value="TETRAACYLDISACCHARIDE 4'-KINASE-RELATED"/>
    <property type="match status" value="1"/>
</dbReference>
<dbReference type="Pfam" id="PF01075">
    <property type="entry name" value="Glyco_transf_9"/>
    <property type="match status" value="1"/>
</dbReference>
<evidence type="ECO:0008006" key="5">
    <source>
        <dbReference type="Google" id="ProtNLM"/>
    </source>
</evidence>
<keyword evidence="2" id="KW-0808">Transferase</keyword>